<keyword evidence="2" id="KW-0479">Metal-binding</keyword>
<proteinExistence type="predicted"/>
<feature type="domain" description="JmjC" evidence="4">
    <location>
        <begin position="86"/>
        <end position="238"/>
    </location>
</feature>
<evidence type="ECO:0000259" key="4">
    <source>
        <dbReference type="PROSITE" id="PS51184"/>
    </source>
</evidence>
<keyword evidence="3" id="KW-0408">Iron</keyword>
<dbReference type="InterPro" id="IPR003347">
    <property type="entry name" value="JmjC_dom"/>
</dbReference>
<dbReference type="PANTHER" id="PTHR13096:SF9">
    <property type="entry name" value="BIFUNCTIONAL LYSINE-SPECIFIC DEMETHYLASE AND HISTIDYL-HYDROXYLASE"/>
    <property type="match status" value="1"/>
</dbReference>
<accession>A0ABW6WIA6</accession>
<reference evidence="5 6" key="1">
    <citation type="submission" date="2024-10" db="EMBL/GenBank/DDBJ databases">
        <title>The Natural Products Discovery Center: Release of the First 8490 Sequenced Strains for Exploring Actinobacteria Biosynthetic Diversity.</title>
        <authorList>
            <person name="Kalkreuter E."/>
            <person name="Kautsar S.A."/>
            <person name="Yang D."/>
            <person name="Bader C.D."/>
            <person name="Teijaro C.N."/>
            <person name="Fluegel L."/>
            <person name="Davis C.M."/>
            <person name="Simpson J.R."/>
            <person name="Lauterbach L."/>
            <person name="Steele A.D."/>
            <person name="Gui C."/>
            <person name="Meng S."/>
            <person name="Li G."/>
            <person name="Viehrig K."/>
            <person name="Ye F."/>
            <person name="Su P."/>
            <person name="Kiefer A.F."/>
            <person name="Nichols A."/>
            <person name="Cepeda A.J."/>
            <person name="Yan W."/>
            <person name="Fan B."/>
            <person name="Jiang Y."/>
            <person name="Adhikari A."/>
            <person name="Zheng C.-J."/>
            <person name="Schuster L."/>
            <person name="Cowan T.M."/>
            <person name="Smanski M.J."/>
            <person name="Chevrette M.G."/>
            <person name="De Carvalho L.P.S."/>
            <person name="Shen B."/>
        </authorList>
    </citation>
    <scope>NUCLEOTIDE SEQUENCE [LARGE SCALE GENOMIC DNA]</scope>
    <source>
        <strain evidence="5 6">NPDC000087</strain>
    </source>
</reference>
<evidence type="ECO:0000313" key="5">
    <source>
        <dbReference type="EMBL" id="MFF5293032.1"/>
    </source>
</evidence>
<comment type="caution">
    <text evidence="5">The sequence shown here is derived from an EMBL/GenBank/DDBJ whole genome shotgun (WGS) entry which is preliminary data.</text>
</comment>
<dbReference type="PROSITE" id="PS51184">
    <property type="entry name" value="JMJC"/>
    <property type="match status" value="1"/>
</dbReference>
<gene>
    <name evidence="5" type="ORF">ACFY35_26635</name>
</gene>
<evidence type="ECO:0000313" key="6">
    <source>
        <dbReference type="Proteomes" id="UP001602245"/>
    </source>
</evidence>
<dbReference type="PANTHER" id="PTHR13096">
    <property type="entry name" value="MINA53 MYC INDUCED NUCLEAR ANTIGEN"/>
    <property type="match status" value="1"/>
</dbReference>
<name>A0ABW6WIA6_9ACTN</name>
<dbReference type="InterPro" id="IPR039994">
    <property type="entry name" value="NO66-like"/>
</dbReference>
<keyword evidence="6" id="KW-1185">Reference proteome</keyword>
<dbReference type="RefSeq" id="WP_020516957.1">
    <property type="nucleotide sequence ID" value="NZ_JBIAZU010000005.1"/>
</dbReference>
<evidence type="ECO:0000256" key="3">
    <source>
        <dbReference type="ARBA" id="ARBA00023004"/>
    </source>
</evidence>
<sequence length="309" mass="34107">MLFGEDTVSAMMTDWPIRPALHQPPADSRILSIVTAELINGYLDTGTAPAEQLIVIKDGAALHSRAYTTDGYLDPGKIAKWRSRGYTVQLRNLHRWCPAVHAMCSAIQNETGYGCYATGFVTPAGGQGLHHHWDQNMGLVYQLAGRKTWQIWEPGVEEPHREQFASNTSPGSDVLERMTSMRPDFEFDLEPGQILVLPRGWMHNPHARGQAEESVHVTFVARERTGYWIAGKLAQAALTSTPLRRVIPPTSVVNPDAFAGQVAEARDLLIEWLAIADVSALAAELLQAARTEPDVDYVSHAPRQSPIGR</sequence>
<organism evidence="5 6">
    <name type="scientific">Paractinoplanes globisporus</name>
    <dbReference type="NCBI Taxonomy" id="113565"/>
    <lineage>
        <taxon>Bacteria</taxon>
        <taxon>Bacillati</taxon>
        <taxon>Actinomycetota</taxon>
        <taxon>Actinomycetes</taxon>
        <taxon>Micromonosporales</taxon>
        <taxon>Micromonosporaceae</taxon>
        <taxon>Paractinoplanes</taxon>
    </lineage>
</organism>
<dbReference type="Gene3D" id="2.60.120.650">
    <property type="entry name" value="Cupin"/>
    <property type="match status" value="1"/>
</dbReference>
<protein>
    <submittedName>
        <fullName evidence="5">JmjC domain-containing protein</fullName>
    </submittedName>
</protein>
<comment type="cofactor">
    <cofactor evidence="1">
        <name>Fe(2+)</name>
        <dbReference type="ChEBI" id="CHEBI:29033"/>
    </cofactor>
</comment>
<dbReference type="EMBL" id="JBIAZU010000005">
    <property type="protein sequence ID" value="MFF5293032.1"/>
    <property type="molecule type" value="Genomic_DNA"/>
</dbReference>
<evidence type="ECO:0000256" key="2">
    <source>
        <dbReference type="ARBA" id="ARBA00022723"/>
    </source>
</evidence>
<dbReference type="SUPFAM" id="SSF51197">
    <property type="entry name" value="Clavaminate synthase-like"/>
    <property type="match status" value="1"/>
</dbReference>
<dbReference type="Pfam" id="PF08007">
    <property type="entry name" value="JmjC_2"/>
    <property type="match status" value="1"/>
</dbReference>
<dbReference type="Proteomes" id="UP001602245">
    <property type="component" value="Unassembled WGS sequence"/>
</dbReference>
<evidence type="ECO:0000256" key="1">
    <source>
        <dbReference type="ARBA" id="ARBA00001954"/>
    </source>
</evidence>